<dbReference type="AlphaFoldDB" id="D8M5X8"/>
<dbReference type="InterPro" id="IPR011992">
    <property type="entry name" value="EF-hand-dom_pair"/>
</dbReference>
<evidence type="ECO:0000313" key="1">
    <source>
        <dbReference type="EMBL" id="CBK23577.2"/>
    </source>
</evidence>
<dbReference type="Proteomes" id="UP000008312">
    <property type="component" value="Unassembled WGS sequence"/>
</dbReference>
<keyword evidence="2" id="KW-1185">Reference proteome</keyword>
<gene>
    <name evidence="1" type="ORF">GSBLH_T00006647001</name>
</gene>
<dbReference type="OrthoDB" id="10497829at2759"/>
<dbReference type="InParanoid" id="D8M5X8"/>
<reference evidence="1" key="1">
    <citation type="submission" date="2010-02" db="EMBL/GenBank/DDBJ databases">
        <title>Sequencing and annotation of the Blastocystis hominis genome.</title>
        <authorList>
            <person name="Wincker P."/>
        </authorList>
    </citation>
    <scope>NUCLEOTIDE SEQUENCE</scope>
    <source>
        <strain evidence="1">Singapore isolate B</strain>
    </source>
</reference>
<accession>D8M5X8</accession>
<organism evidence="1">
    <name type="scientific">Blastocystis hominis</name>
    <dbReference type="NCBI Taxonomy" id="12968"/>
    <lineage>
        <taxon>Eukaryota</taxon>
        <taxon>Sar</taxon>
        <taxon>Stramenopiles</taxon>
        <taxon>Bigyra</taxon>
        <taxon>Opalozoa</taxon>
        <taxon>Opalinata</taxon>
        <taxon>Blastocystidae</taxon>
        <taxon>Blastocystis</taxon>
    </lineage>
</organism>
<dbReference type="RefSeq" id="XP_012897625.1">
    <property type="nucleotide sequence ID" value="XM_013042171.1"/>
</dbReference>
<evidence type="ECO:0000313" key="2">
    <source>
        <dbReference type="Proteomes" id="UP000008312"/>
    </source>
</evidence>
<evidence type="ECO:0008006" key="3">
    <source>
        <dbReference type="Google" id="ProtNLM"/>
    </source>
</evidence>
<dbReference type="GeneID" id="24922771"/>
<dbReference type="SUPFAM" id="SSF47473">
    <property type="entry name" value="EF-hand"/>
    <property type="match status" value="1"/>
</dbReference>
<name>D8M5X8_BLAHO</name>
<dbReference type="EMBL" id="FN668661">
    <property type="protein sequence ID" value="CBK23577.2"/>
    <property type="molecule type" value="Genomic_DNA"/>
</dbReference>
<sequence>MAEQYTSKLNLTEVVMKHLSEPKRRLVDVLSDYDEEKLGLLPVSSLKKCLHCHSIDLTSSEFRLVFDGFIQNDKVNYINFLKSWSDLSSEIDSPQSIKRASSGEDSGIGYTSPKRRFVLTPPDDASLQSLAESIRLHILSLFGNVQPIFKALAVSDSVYLHDLVGYFTQHRVACTLSQLHCLLQPFMSAPASITLPEFQKFAASLTMDADRRLSEAFPGTFGRSTHISMSLGERSLSLAGRGRGIRRSLSVAKNLDSLPLYRMMLSLNEQASVDSEEDAVFV</sequence>
<protein>
    <recommendedName>
        <fullName evidence="3">EF-hand domain-containing protein</fullName>
    </recommendedName>
</protein>
<proteinExistence type="predicted"/>